<keyword evidence="3" id="KW-1185">Reference proteome</keyword>
<accession>A0AAN9V078</accession>
<evidence type="ECO:0000313" key="3">
    <source>
        <dbReference type="Proteomes" id="UP001320420"/>
    </source>
</evidence>
<name>A0AAN9V078_9PEZI</name>
<sequence>MRELFESEALIFYSGNRGVAWYKPSQCLWSAPVQLRGKVNLSSQYDDDLQAFFTDTIGVRTLNTEMVYNELMNVDATTATVEEVKDLLRSFSSQLKMELPTSSPHALLQKCILPVRYASGQVRLCSAATDFAISDRKRLNAMFRDRIETLDFTMPEGRQLLPFIEWARLESRYLSRLVKEITVLDSVVRVPISNPTQNIKYKAHALFRIATHFQSPRVKDDGQAFYDSIRTSQTWETDRIISELIIVMNGRSISEQTNSSQLHIEDGESLLRIYVPSDESSRETCYLSALPMRLTEWIMTDPETRIQYEIDPNMIVVTQAILNAKSRVAGHLLEEHGIIEVGITNIDSEEEAHRVNPPVNPDPSRLTPPIAAHLNQAGSPSPSTMGPATPSTPSDSEDEYRRLESEAPGSSRVSGGLFSDLPAEEGVPLYQFTGAPSERLRSATDEYRELLLQVVTAATQSRLLTRTFDLSGLAESLNEDTFVDGRSFDEYTLFNGDWRAQRNRDQKVGAAGELFVFELLSSLSPPLSGFTRDNWKSTIRGFASVHPDYTDIDGWSGTETADIVYDDEQGTLTEILMGKGVLTAEYRGRCPRYYIEVKTTPGSWDTPFFMSHSQYQKVNRTPRGVSLRYFDD</sequence>
<dbReference type="Proteomes" id="UP001320420">
    <property type="component" value="Unassembled WGS sequence"/>
</dbReference>
<evidence type="ECO:0000256" key="1">
    <source>
        <dbReference type="SAM" id="MobiDB-lite"/>
    </source>
</evidence>
<evidence type="ECO:0000313" key="2">
    <source>
        <dbReference type="EMBL" id="KAK7756612.1"/>
    </source>
</evidence>
<organism evidence="2 3">
    <name type="scientific">Diatrype stigma</name>
    <dbReference type="NCBI Taxonomy" id="117547"/>
    <lineage>
        <taxon>Eukaryota</taxon>
        <taxon>Fungi</taxon>
        <taxon>Dikarya</taxon>
        <taxon>Ascomycota</taxon>
        <taxon>Pezizomycotina</taxon>
        <taxon>Sordariomycetes</taxon>
        <taxon>Xylariomycetidae</taxon>
        <taxon>Xylariales</taxon>
        <taxon>Diatrypaceae</taxon>
        <taxon>Diatrype</taxon>
    </lineage>
</organism>
<comment type="caution">
    <text evidence="2">The sequence shown here is derived from an EMBL/GenBank/DDBJ whole genome shotgun (WGS) entry which is preliminary data.</text>
</comment>
<reference evidence="2 3" key="1">
    <citation type="submission" date="2024-02" db="EMBL/GenBank/DDBJ databases">
        <title>De novo assembly and annotation of 12 fungi associated with fruit tree decline syndrome in Ontario, Canada.</title>
        <authorList>
            <person name="Sulman M."/>
            <person name="Ellouze W."/>
            <person name="Ilyukhin E."/>
        </authorList>
    </citation>
    <scope>NUCLEOTIDE SEQUENCE [LARGE SCALE GENOMIC DNA]</scope>
    <source>
        <strain evidence="2 3">M11/M66-122</strain>
    </source>
</reference>
<dbReference type="EMBL" id="JAKJXP020000006">
    <property type="protein sequence ID" value="KAK7756612.1"/>
    <property type="molecule type" value="Genomic_DNA"/>
</dbReference>
<evidence type="ECO:0008006" key="4">
    <source>
        <dbReference type="Google" id="ProtNLM"/>
    </source>
</evidence>
<dbReference type="AlphaFoldDB" id="A0AAN9V078"/>
<feature type="region of interest" description="Disordered" evidence="1">
    <location>
        <begin position="349"/>
        <end position="418"/>
    </location>
</feature>
<protein>
    <recommendedName>
        <fullName evidence="4">Protein NO VEIN C-terminal domain-containing protein</fullName>
    </recommendedName>
</protein>
<feature type="compositionally biased region" description="Polar residues" evidence="1">
    <location>
        <begin position="376"/>
        <end position="394"/>
    </location>
</feature>
<proteinExistence type="predicted"/>
<gene>
    <name evidence="2" type="ORF">SLS62_001449</name>
</gene>